<evidence type="ECO:0000313" key="8">
    <source>
        <dbReference type="Proteomes" id="UP000012153"/>
    </source>
</evidence>
<evidence type="ECO:0000256" key="4">
    <source>
        <dbReference type="ARBA" id="ARBA00022989"/>
    </source>
</evidence>
<dbReference type="Pfam" id="PF03741">
    <property type="entry name" value="TerC"/>
    <property type="match status" value="1"/>
</dbReference>
<comment type="similarity">
    <text evidence="2">Belongs to the TerC family.</text>
</comment>
<comment type="caution">
    <text evidence="7">The sequence shown here is derived from an EMBL/GenBank/DDBJ whole genome shotgun (WGS) entry which is preliminary data.</text>
</comment>
<comment type="subcellular location">
    <subcellularLocation>
        <location evidence="1">Membrane</location>
        <topology evidence="1">Multi-pass membrane protein</topology>
    </subcellularLocation>
</comment>
<organism evidence="7 8">
    <name type="scientific">Leptospira noguchii serovar Autumnalis str. ZUN142</name>
    <dbReference type="NCBI Taxonomy" id="1085540"/>
    <lineage>
        <taxon>Bacteria</taxon>
        <taxon>Pseudomonadati</taxon>
        <taxon>Spirochaetota</taxon>
        <taxon>Spirochaetia</taxon>
        <taxon>Leptospirales</taxon>
        <taxon>Leptospiraceae</taxon>
        <taxon>Leptospira</taxon>
    </lineage>
</organism>
<feature type="transmembrane region" description="Helical" evidence="6">
    <location>
        <begin position="252"/>
        <end position="275"/>
    </location>
</feature>
<feature type="transmembrane region" description="Helical" evidence="6">
    <location>
        <begin position="282"/>
        <end position="301"/>
    </location>
</feature>
<feature type="transmembrane region" description="Helical" evidence="6">
    <location>
        <begin position="307"/>
        <end position="332"/>
    </location>
</feature>
<evidence type="ECO:0000256" key="6">
    <source>
        <dbReference type="SAM" id="Phobius"/>
    </source>
</evidence>
<reference evidence="7 8" key="1">
    <citation type="submission" date="2013-01" db="EMBL/GenBank/DDBJ databases">
        <authorList>
            <person name="Harkins D.M."/>
            <person name="Durkin A.S."/>
            <person name="Brinkac L.M."/>
            <person name="Haft D.H."/>
            <person name="Selengut J.D."/>
            <person name="Sanka R."/>
            <person name="DePew J."/>
            <person name="Purushe J."/>
            <person name="Matthias M.A."/>
            <person name="Vinetz J.M."/>
            <person name="Sutton G.G."/>
            <person name="Nierman W.C."/>
            <person name="Fouts D.E."/>
        </authorList>
    </citation>
    <scope>NUCLEOTIDE SEQUENCE [LARGE SCALE GENOMIC DNA]</scope>
    <source>
        <strain evidence="7 8">ZUN142</strain>
    </source>
</reference>
<dbReference type="InterPro" id="IPR022369">
    <property type="entry name" value="Integral_membrane_TerC_rswitch"/>
</dbReference>
<dbReference type="PANTHER" id="PTHR30238">
    <property type="entry name" value="MEMBRANE BOUND PREDICTED REDOX MODULATOR"/>
    <property type="match status" value="1"/>
</dbReference>
<feature type="transmembrane region" description="Helical" evidence="6">
    <location>
        <begin position="18"/>
        <end position="39"/>
    </location>
</feature>
<name>M6UZB4_9LEPT</name>
<feature type="transmembrane region" description="Helical" evidence="6">
    <location>
        <begin position="91"/>
        <end position="111"/>
    </location>
</feature>
<feature type="transmembrane region" description="Helical" evidence="6">
    <location>
        <begin position="211"/>
        <end position="232"/>
    </location>
</feature>
<dbReference type="InterPro" id="IPR005496">
    <property type="entry name" value="Integral_membrane_TerC"/>
</dbReference>
<evidence type="ECO:0000256" key="3">
    <source>
        <dbReference type="ARBA" id="ARBA00022692"/>
    </source>
</evidence>
<dbReference type="EMBL" id="AHOP02000008">
    <property type="protein sequence ID" value="EMO42638.1"/>
    <property type="molecule type" value="Genomic_DNA"/>
</dbReference>
<accession>M6UZB4</accession>
<keyword evidence="4 6" id="KW-1133">Transmembrane helix</keyword>
<gene>
    <name evidence="7" type="ORF">LEP1GSC186_0827</name>
</gene>
<dbReference type="Proteomes" id="UP000012153">
    <property type="component" value="Unassembled WGS sequence"/>
</dbReference>
<dbReference type="PANTHER" id="PTHR30238:SF0">
    <property type="entry name" value="THYLAKOID MEMBRANE PROTEIN TERC, CHLOROPLASTIC"/>
    <property type="match status" value="1"/>
</dbReference>
<feature type="transmembrane region" description="Helical" evidence="6">
    <location>
        <begin position="51"/>
        <end position="71"/>
    </location>
</feature>
<sequence length="338" mass="38677">MSSKNRENNRGTMGFGEWILIVIFTLVLGFLIYLDLFVLNKRAHKIPLKNSIYWSLFWFSLAISFSILIYFMDPLPEDPTRGKTKALEFIAGYLLEYSLSVDNLFVFIIIFQKFRVTPQYQTLILKWGIIGALIFRAIMIFIGAGLISQFHWILYLFGILLLYTAVKMFAHQEEENFDPESSLIIQFAKKILPLSQIYHPEKFVVLEHGKYLFTSTFITLLVVEFSDILFALDSIPAIFSITTDAFIVYTSNIFAILGLRSLFFMLSGVMELFIFLKKGVSILLAFVGIKLLLPLVSPYIFGHEIHVPILISLGVILGTLTLSILASIPHYLKIKKEN</sequence>
<evidence type="ECO:0000256" key="5">
    <source>
        <dbReference type="ARBA" id="ARBA00023136"/>
    </source>
</evidence>
<evidence type="ECO:0000256" key="1">
    <source>
        <dbReference type="ARBA" id="ARBA00004141"/>
    </source>
</evidence>
<proteinExistence type="inferred from homology"/>
<protein>
    <submittedName>
        <fullName evidence="7">Integral membrane protein, TerC family</fullName>
    </submittedName>
</protein>
<dbReference type="GO" id="GO:0016020">
    <property type="term" value="C:membrane"/>
    <property type="evidence" value="ECO:0007669"/>
    <property type="project" value="UniProtKB-SubCell"/>
</dbReference>
<evidence type="ECO:0000313" key="7">
    <source>
        <dbReference type="EMBL" id="EMO42638.1"/>
    </source>
</evidence>
<dbReference type="AlphaFoldDB" id="M6UZB4"/>
<keyword evidence="3 6" id="KW-0812">Transmembrane</keyword>
<feature type="transmembrane region" description="Helical" evidence="6">
    <location>
        <begin position="152"/>
        <end position="170"/>
    </location>
</feature>
<keyword evidence="5 6" id="KW-0472">Membrane</keyword>
<feature type="transmembrane region" description="Helical" evidence="6">
    <location>
        <begin position="123"/>
        <end position="146"/>
    </location>
</feature>
<dbReference type="NCBIfam" id="TIGR03718">
    <property type="entry name" value="R_switched_Alx"/>
    <property type="match status" value="1"/>
</dbReference>
<evidence type="ECO:0000256" key="2">
    <source>
        <dbReference type="ARBA" id="ARBA00007511"/>
    </source>
</evidence>